<dbReference type="EMBL" id="CM042042">
    <property type="protein sequence ID" value="KAI3704118.1"/>
    <property type="molecule type" value="Genomic_DNA"/>
</dbReference>
<reference evidence="2" key="1">
    <citation type="journal article" date="2022" name="Mol. Ecol. Resour.">
        <title>The genomes of chicory, endive, great burdock and yacon provide insights into Asteraceae palaeo-polyploidization history and plant inulin production.</title>
        <authorList>
            <person name="Fan W."/>
            <person name="Wang S."/>
            <person name="Wang H."/>
            <person name="Wang A."/>
            <person name="Jiang F."/>
            <person name="Liu H."/>
            <person name="Zhao H."/>
            <person name="Xu D."/>
            <person name="Zhang Y."/>
        </authorList>
    </citation>
    <scope>NUCLEOTIDE SEQUENCE [LARGE SCALE GENOMIC DNA]</scope>
    <source>
        <strain evidence="2">cv. Yunnan</strain>
    </source>
</reference>
<name>A0ACB9A3Y4_9ASTR</name>
<proteinExistence type="predicted"/>
<dbReference type="Proteomes" id="UP001056120">
    <property type="component" value="Linkage Group LG25"/>
</dbReference>
<comment type="caution">
    <text evidence="1">The sequence shown here is derived from an EMBL/GenBank/DDBJ whole genome shotgun (WGS) entry which is preliminary data.</text>
</comment>
<reference evidence="1 2" key="2">
    <citation type="journal article" date="2022" name="Mol. Ecol. Resour.">
        <title>The genomes of chicory, endive, great burdock and yacon provide insights into Asteraceae paleo-polyploidization history and plant inulin production.</title>
        <authorList>
            <person name="Fan W."/>
            <person name="Wang S."/>
            <person name="Wang H."/>
            <person name="Wang A."/>
            <person name="Jiang F."/>
            <person name="Liu H."/>
            <person name="Zhao H."/>
            <person name="Xu D."/>
            <person name="Zhang Y."/>
        </authorList>
    </citation>
    <scope>NUCLEOTIDE SEQUENCE [LARGE SCALE GENOMIC DNA]</scope>
    <source>
        <strain evidence="2">cv. Yunnan</strain>
        <tissue evidence="1">Leaves</tissue>
    </source>
</reference>
<gene>
    <name evidence="1" type="ORF">L1987_74331</name>
</gene>
<organism evidence="1 2">
    <name type="scientific">Smallanthus sonchifolius</name>
    <dbReference type="NCBI Taxonomy" id="185202"/>
    <lineage>
        <taxon>Eukaryota</taxon>
        <taxon>Viridiplantae</taxon>
        <taxon>Streptophyta</taxon>
        <taxon>Embryophyta</taxon>
        <taxon>Tracheophyta</taxon>
        <taxon>Spermatophyta</taxon>
        <taxon>Magnoliopsida</taxon>
        <taxon>eudicotyledons</taxon>
        <taxon>Gunneridae</taxon>
        <taxon>Pentapetalae</taxon>
        <taxon>asterids</taxon>
        <taxon>campanulids</taxon>
        <taxon>Asterales</taxon>
        <taxon>Asteraceae</taxon>
        <taxon>Asteroideae</taxon>
        <taxon>Heliantheae alliance</taxon>
        <taxon>Millerieae</taxon>
        <taxon>Smallanthus</taxon>
    </lineage>
</organism>
<evidence type="ECO:0000313" key="2">
    <source>
        <dbReference type="Proteomes" id="UP001056120"/>
    </source>
</evidence>
<sequence length="115" mass="13163">MEKKELPVDQREILAFDNEDRRYCRSKNRPSAYKPKKYSAFHLQYIVGVTDPSHLKTQKMVGLPGVRGGHGVRRKRWLEVDMAFVGRSEEDGWRRWSPVLVEEISAGYGGDGVVG</sequence>
<keyword evidence="2" id="KW-1185">Reference proteome</keyword>
<accession>A0ACB9A3Y4</accession>
<evidence type="ECO:0000313" key="1">
    <source>
        <dbReference type="EMBL" id="KAI3704118.1"/>
    </source>
</evidence>
<protein>
    <submittedName>
        <fullName evidence="1">Uncharacterized protein</fullName>
    </submittedName>
</protein>